<name>A0A9P5YDN7_9AGAR</name>
<proteinExistence type="predicted"/>
<sequence length="224" mass="26053">MEIEELRERISRIDHHFAESSLFKFYFLREIPRDIVDAKRLSNEERIRQGRDRVLIETLGTGTVGLPTTATPIFHSSLSPVPILHPSVLILTKLQRWCRFYTSSRPKTRAKSTSDKADIDYILEWLRENDILIAFDQYSGRSREDLLRLVRIFWDKKLYDGDEEFTDVMKSVLADRDFNDIMRAREEEGNLVEKALDEGEAALTEVARLETPDNTSKKMLTASN</sequence>
<accession>A0A9P5YDN7</accession>
<reference evidence="1" key="1">
    <citation type="submission" date="2020-11" db="EMBL/GenBank/DDBJ databases">
        <authorList>
            <consortium name="DOE Joint Genome Institute"/>
            <person name="Ahrendt S."/>
            <person name="Riley R."/>
            <person name="Andreopoulos W."/>
            <person name="Labutti K."/>
            <person name="Pangilinan J."/>
            <person name="Ruiz-Duenas F.J."/>
            <person name="Barrasa J.M."/>
            <person name="Sanchez-Garcia M."/>
            <person name="Camarero S."/>
            <person name="Miyauchi S."/>
            <person name="Serrano A."/>
            <person name="Linde D."/>
            <person name="Babiker R."/>
            <person name="Drula E."/>
            <person name="Ayuso-Fernandez I."/>
            <person name="Pacheco R."/>
            <person name="Padilla G."/>
            <person name="Ferreira P."/>
            <person name="Barriuso J."/>
            <person name="Kellner H."/>
            <person name="Castanera R."/>
            <person name="Alfaro M."/>
            <person name="Ramirez L."/>
            <person name="Pisabarro A.G."/>
            <person name="Kuo A."/>
            <person name="Tritt A."/>
            <person name="Lipzen A."/>
            <person name="He G."/>
            <person name="Yan M."/>
            <person name="Ng V."/>
            <person name="Cullen D."/>
            <person name="Martin F."/>
            <person name="Rosso M.-N."/>
            <person name="Henrissat B."/>
            <person name="Hibbett D."/>
            <person name="Martinez A.T."/>
            <person name="Grigoriev I.V."/>
        </authorList>
    </citation>
    <scope>NUCLEOTIDE SEQUENCE</scope>
    <source>
        <strain evidence="1">CBS 247.69</strain>
    </source>
</reference>
<dbReference type="OrthoDB" id="10066232at2759"/>
<protein>
    <submittedName>
        <fullName evidence="1">Uncharacterized protein</fullName>
    </submittedName>
</protein>
<keyword evidence="2" id="KW-1185">Reference proteome</keyword>
<evidence type="ECO:0000313" key="2">
    <source>
        <dbReference type="Proteomes" id="UP000807353"/>
    </source>
</evidence>
<dbReference type="AlphaFoldDB" id="A0A9P5YDN7"/>
<organism evidence="1 2">
    <name type="scientific">Collybia nuda</name>
    <dbReference type="NCBI Taxonomy" id="64659"/>
    <lineage>
        <taxon>Eukaryota</taxon>
        <taxon>Fungi</taxon>
        <taxon>Dikarya</taxon>
        <taxon>Basidiomycota</taxon>
        <taxon>Agaricomycotina</taxon>
        <taxon>Agaricomycetes</taxon>
        <taxon>Agaricomycetidae</taxon>
        <taxon>Agaricales</taxon>
        <taxon>Tricholomatineae</taxon>
        <taxon>Clitocybaceae</taxon>
        <taxon>Collybia</taxon>
    </lineage>
</organism>
<gene>
    <name evidence="1" type="ORF">BDZ94DRAFT_1250697</name>
</gene>
<dbReference type="EMBL" id="MU150240">
    <property type="protein sequence ID" value="KAF9466755.1"/>
    <property type="molecule type" value="Genomic_DNA"/>
</dbReference>
<comment type="caution">
    <text evidence="1">The sequence shown here is derived from an EMBL/GenBank/DDBJ whole genome shotgun (WGS) entry which is preliminary data.</text>
</comment>
<evidence type="ECO:0000313" key="1">
    <source>
        <dbReference type="EMBL" id="KAF9466755.1"/>
    </source>
</evidence>
<dbReference type="Proteomes" id="UP000807353">
    <property type="component" value="Unassembled WGS sequence"/>
</dbReference>